<name>A0ABP8WWR7_9ACTN</name>
<keyword evidence="3" id="KW-1185">Reference proteome</keyword>
<evidence type="ECO:0000313" key="2">
    <source>
        <dbReference type="EMBL" id="GAA4696831.1"/>
    </source>
</evidence>
<dbReference type="RefSeq" id="WP_345519982.1">
    <property type="nucleotide sequence ID" value="NZ_BAABKM010000002.1"/>
</dbReference>
<dbReference type="PROSITE" id="PS50995">
    <property type="entry name" value="HTH_MARR_2"/>
    <property type="match status" value="1"/>
</dbReference>
<dbReference type="Gene3D" id="1.10.10.10">
    <property type="entry name" value="Winged helix-like DNA-binding domain superfamily/Winged helix DNA-binding domain"/>
    <property type="match status" value="1"/>
</dbReference>
<dbReference type="SMART" id="SM00347">
    <property type="entry name" value="HTH_MARR"/>
    <property type="match status" value="1"/>
</dbReference>
<dbReference type="PANTHER" id="PTHR33164">
    <property type="entry name" value="TRANSCRIPTIONAL REGULATOR, MARR FAMILY"/>
    <property type="match status" value="1"/>
</dbReference>
<dbReference type="EMBL" id="BAABKM010000002">
    <property type="protein sequence ID" value="GAA4696831.1"/>
    <property type="molecule type" value="Genomic_DNA"/>
</dbReference>
<dbReference type="PANTHER" id="PTHR33164:SF89">
    <property type="entry name" value="MARR FAMILY REGULATORY PROTEIN"/>
    <property type="match status" value="1"/>
</dbReference>
<sequence>MPRPSSTPPPVDLSFLLNQAAYALAAQLGAALDGVGVTVREYCVLWKAEDEERSQTEIAELAGLDKTTMVVTLDALERAGYAERRVSSTDRRARVVGLTPEGRRVLHQAHAVAGELIDRVLGELSEVRRAALVDALELLTQGVLSTPSHTAPQRRRRVPSAPA</sequence>
<proteinExistence type="predicted"/>
<dbReference type="PRINTS" id="PR00598">
    <property type="entry name" value="HTHMARR"/>
</dbReference>
<evidence type="ECO:0000259" key="1">
    <source>
        <dbReference type="PROSITE" id="PS50995"/>
    </source>
</evidence>
<dbReference type="Pfam" id="PF12802">
    <property type="entry name" value="MarR_2"/>
    <property type="match status" value="1"/>
</dbReference>
<dbReference type="InterPro" id="IPR000835">
    <property type="entry name" value="HTH_MarR-typ"/>
</dbReference>
<organism evidence="2 3">
    <name type="scientific">Nocardioides conyzicola</name>
    <dbReference type="NCBI Taxonomy" id="1651781"/>
    <lineage>
        <taxon>Bacteria</taxon>
        <taxon>Bacillati</taxon>
        <taxon>Actinomycetota</taxon>
        <taxon>Actinomycetes</taxon>
        <taxon>Propionibacteriales</taxon>
        <taxon>Nocardioidaceae</taxon>
        <taxon>Nocardioides</taxon>
    </lineage>
</organism>
<dbReference type="Proteomes" id="UP001499974">
    <property type="component" value="Unassembled WGS sequence"/>
</dbReference>
<dbReference type="SUPFAM" id="SSF46785">
    <property type="entry name" value="Winged helix' DNA-binding domain"/>
    <property type="match status" value="1"/>
</dbReference>
<dbReference type="InterPro" id="IPR039422">
    <property type="entry name" value="MarR/SlyA-like"/>
</dbReference>
<dbReference type="InterPro" id="IPR036388">
    <property type="entry name" value="WH-like_DNA-bd_sf"/>
</dbReference>
<dbReference type="InterPro" id="IPR036390">
    <property type="entry name" value="WH_DNA-bd_sf"/>
</dbReference>
<accession>A0ABP8WWR7</accession>
<comment type="caution">
    <text evidence="2">The sequence shown here is derived from an EMBL/GenBank/DDBJ whole genome shotgun (WGS) entry which is preliminary data.</text>
</comment>
<gene>
    <name evidence="2" type="ORF">GCM10023349_10600</name>
</gene>
<protein>
    <recommendedName>
        <fullName evidence="1">HTH marR-type domain-containing protein</fullName>
    </recommendedName>
</protein>
<evidence type="ECO:0000313" key="3">
    <source>
        <dbReference type="Proteomes" id="UP001499974"/>
    </source>
</evidence>
<feature type="domain" description="HTH marR-type" evidence="1">
    <location>
        <begin position="10"/>
        <end position="141"/>
    </location>
</feature>
<reference evidence="3" key="1">
    <citation type="journal article" date="2019" name="Int. J. Syst. Evol. Microbiol.">
        <title>The Global Catalogue of Microorganisms (GCM) 10K type strain sequencing project: providing services to taxonomists for standard genome sequencing and annotation.</title>
        <authorList>
            <consortium name="The Broad Institute Genomics Platform"/>
            <consortium name="The Broad Institute Genome Sequencing Center for Infectious Disease"/>
            <person name="Wu L."/>
            <person name="Ma J."/>
        </authorList>
    </citation>
    <scope>NUCLEOTIDE SEQUENCE [LARGE SCALE GENOMIC DNA]</scope>
    <source>
        <strain evidence="3">JCM 18531</strain>
    </source>
</reference>